<evidence type="ECO:0000313" key="1">
    <source>
        <dbReference type="EMBL" id="KZW01320.1"/>
    </source>
</evidence>
<evidence type="ECO:0008006" key="3">
    <source>
        <dbReference type="Google" id="ProtNLM"/>
    </source>
</evidence>
<sequence>MSSFFEGLNADVLDYMCTLLYISHDGRKSLKALSSTSRRMRITALPRLFRTMRVSGSSRKCTDSMRDILAFDKPLQYARTFKVYLDGLREPFRGDNRANAAAQAQVPIDAMTFSATLVALLEAAQGIQHFALVARPNLATFISSLLNPTFVAAGIRLDNMTSLNVPSCCVALADACPSVVRLQLDVSRGTSEEEEGAEARIWGARTGLTSLKITLRSPKDLNYIQVVTQSMQHLAKLEIRARMRFSAEISRLGHLLGMHTLTIRQYESPRDPEQLLAVRTETNETKRSARRFLPQLRILRIGGAVYDFSKLQTDNLDELDALEAET</sequence>
<dbReference type="Proteomes" id="UP000077266">
    <property type="component" value="Unassembled WGS sequence"/>
</dbReference>
<keyword evidence="2" id="KW-1185">Reference proteome</keyword>
<dbReference type="InParanoid" id="A0A166BI87"/>
<reference evidence="1 2" key="1">
    <citation type="journal article" date="2016" name="Mol. Biol. Evol.">
        <title>Comparative Genomics of Early-Diverging Mushroom-Forming Fungi Provides Insights into the Origins of Lignocellulose Decay Capabilities.</title>
        <authorList>
            <person name="Nagy L.G."/>
            <person name="Riley R."/>
            <person name="Tritt A."/>
            <person name="Adam C."/>
            <person name="Daum C."/>
            <person name="Floudas D."/>
            <person name="Sun H."/>
            <person name="Yadav J.S."/>
            <person name="Pangilinan J."/>
            <person name="Larsson K.H."/>
            <person name="Matsuura K."/>
            <person name="Barry K."/>
            <person name="Labutti K."/>
            <person name="Kuo R."/>
            <person name="Ohm R.A."/>
            <person name="Bhattacharya S.S."/>
            <person name="Shirouzu T."/>
            <person name="Yoshinaga Y."/>
            <person name="Martin F.M."/>
            <person name="Grigoriev I.V."/>
            <person name="Hibbett D.S."/>
        </authorList>
    </citation>
    <scope>NUCLEOTIDE SEQUENCE [LARGE SCALE GENOMIC DNA]</scope>
    <source>
        <strain evidence="1 2">HHB12029</strain>
    </source>
</reference>
<dbReference type="AlphaFoldDB" id="A0A166BI87"/>
<proteinExistence type="predicted"/>
<protein>
    <recommendedName>
        <fullName evidence="3">F-box domain-containing protein</fullName>
    </recommendedName>
</protein>
<accession>A0A166BI87</accession>
<evidence type="ECO:0000313" key="2">
    <source>
        <dbReference type="Proteomes" id="UP000077266"/>
    </source>
</evidence>
<name>A0A166BI87_EXIGL</name>
<dbReference type="EMBL" id="KV425894">
    <property type="protein sequence ID" value="KZW01320.1"/>
    <property type="molecule type" value="Genomic_DNA"/>
</dbReference>
<organism evidence="1 2">
    <name type="scientific">Exidia glandulosa HHB12029</name>
    <dbReference type="NCBI Taxonomy" id="1314781"/>
    <lineage>
        <taxon>Eukaryota</taxon>
        <taxon>Fungi</taxon>
        <taxon>Dikarya</taxon>
        <taxon>Basidiomycota</taxon>
        <taxon>Agaricomycotina</taxon>
        <taxon>Agaricomycetes</taxon>
        <taxon>Auriculariales</taxon>
        <taxon>Exidiaceae</taxon>
        <taxon>Exidia</taxon>
    </lineage>
</organism>
<gene>
    <name evidence="1" type="ORF">EXIGLDRAFT_745118</name>
</gene>